<dbReference type="eggNOG" id="ENOG5032IAY">
    <property type="taxonomic scope" value="Bacteria"/>
</dbReference>
<dbReference type="AlphaFoldDB" id="K4IE14"/>
<dbReference type="RefSeq" id="WP_015023689.1">
    <property type="nucleotide sequence ID" value="NC_018721.1"/>
</dbReference>
<organism evidence="1 2">
    <name type="scientific">Psychroflexus torquis (strain ATCC 700755 / CIP 106069 / ACAM 623)</name>
    <dbReference type="NCBI Taxonomy" id="313595"/>
    <lineage>
        <taxon>Bacteria</taxon>
        <taxon>Pseudomonadati</taxon>
        <taxon>Bacteroidota</taxon>
        <taxon>Flavobacteriia</taxon>
        <taxon>Flavobacteriales</taxon>
        <taxon>Flavobacteriaceae</taxon>
        <taxon>Psychroflexus</taxon>
    </lineage>
</organism>
<dbReference type="Proteomes" id="UP000008514">
    <property type="component" value="Chromosome"/>
</dbReference>
<evidence type="ECO:0000313" key="2">
    <source>
        <dbReference type="Proteomes" id="UP000008514"/>
    </source>
</evidence>
<dbReference type="HOGENOM" id="CLU_148632_0_0_10"/>
<dbReference type="OrthoDB" id="1143948at2"/>
<dbReference type="KEGG" id="ptq:P700755_001114"/>
<gene>
    <name evidence="1" type="ordered locus">P700755_001114</name>
</gene>
<dbReference type="STRING" id="313595.P700755_001114"/>
<reference evidence="1" key="1">
    <citation type="submission" date="2006-03" db="EMBL/GenBank/DDBJ databases">
        <authorList>
            <person name="Bowman J."/>
            <person name="Ferriera S."/>
            <person name="Johnson J."/>
            <person name="Kravitz S."/>
            <person name="Halpern A."/>
            <person name="Remington K."/>
            <person name="Beeson K."/>
            <person name="Tran B."/>
            <person name="Rogers Y.-H."/>
            <person name="Friedman R."/>
            <person name="Venter J.C."/>
        </authorList>
    </citation>
    <scope>NUCLEOTIDE SEQUENCE [LARGE SCALE GENOMIC DNA]</scope>
    <source>
        <strain evidence="1">ATCC 700755</strain>
    </source>
</reference>
<evidence type="ECO:0000313" key="1">
    <source>
        <dbReference type="EMBL" id="AFU68083.1"/>
    </source>
</evidence>
<reference evidence="1" key="2">
    <citation type="submission" date="2012-09" db="EMBL/GenBank/DDBJ databases">
        <title>The complete sequence of Psychroflexus torquis an extreme psychrophile from sea-ice that is stimulated by light.</title>
        <authorList>
            <person name="Feng S."/>
            <person name="Powell S.M."/>
            <person name="Bowman J.P."/>
        </authorList>
    </citation>
    <scope>NUCLEOTIDE SEQUENCE [LARGE SCALE GENOMIC DNA]</scope>
    <source>
        <strain evidence="1">ATCC 700755</strain>
    </source>
</reference>
<sequence>MKIFLLSILVCLFTLGSCKTESKDSKVDEEILKAELQGSLKTMTGEFIYADSAAVFQTKNAIYGVVINEIAEELIANVRDMNPDPYASFEVTLKVKIENNTQEDAWPKVVKIQNIIKVEQSKDEQSLRLSK</sequence>
<name>K4IE14_PSYTT</name>
<accession>K4IE14</accession>
<keyword evidence="2" id="KW-1185">Reference proteome</keyword>
<proteinExistence type="predicted"/>
<dbReference type="EMBL" id="CP003879">
    <property type="protein sequence ID" value="AFU68083.1"/>
    <property type="molecule type" value="Genomic_DNA"/>
</dbReference>
<dbReference type="PROSITE" id="PS51257">
    <property type="entry name" value="PROKAR_LIPOPROTEIN"/>
    <property type="match status" value="1"/>
</dbReference>
<evidence type="ECO:0008006" key="3">
    <source>
        <dbReference type="Google" id="ProtNLM"/>
    </source>
</evidence>
<protein>
    <recommendedName>
        <fullName evidence="3">Lipoprotein</fullName>
    </recommendedName>
</protein>